<proteinExistence type="predicted"/>
<keyword evidence="2" id="KW-1185">Reference proteome</keyword>
<dbReference type="Proteomes" id="UP001583193">
    <property type="component" value="Unassembled WGS sequence"/>
</dbReference>
<accession>A0ABR3WZA3</accession>
<sequence length="64" mass="7380">MSTSDEDPGSIRERNRQVVARYWNEFWTNQNPDIVDEVCSDEFTAFYPMHGRSVGKTAVKQVLA</sequence>
<protein>
    <recommendedName>
        <fullName evidence="3">SnoaL-like domain-containing protein</fullName>
    </recommendedName>
</protein>
<evidence type="ECO:0000313" key="2">
    <source>
        <dbReference type="Proteomes" id="UP001583193"/>
    </source>
</evidence>
<comment type="caution">
    <text evidence="1">The sequence shown here is derived from an EMBL/GenBank/DDBJ whole genome shotgun (WGS) entry which is preliminary data.</text>
</comment>
<evidence type="ECO:0008006" key="3">
    <source>
        <dbReference type="Google" id="ProtNLM"/>
    </source>
</evidence>
<gene>
    <name evidence="1" type="ORF">Plec18167_008031</name>
</gene>
<dbReference type="SUPFAM" id="SSF54427">
    <property type="entry name" value="NTF2-like"/>
    <property type="match status" value="1"/>
</dbReference>
<dbReference type="EMBL" id="JAVDPF010000036">
    <property type="protein sequence ID" value="KAL1869028.1"/>
    <property type="molecule type" value="Genomic_DNA"/>
</dbReference>
<evidence type="ECO:0000313" key="1">
    <source>
        <dbReference type="EMBL" id="KAL1869028.1"/>
    </source>
</evidence>
<name>A0ABR3WZA3_9EURO</name>
<organism evidence="1 2">
    <name type="scientific">Paecilomyces lecythidis</name>
    <dbReference type="NCBI Taxonomy" id="3004212"/>
    <lineage>
        <taxon>Eukaryota</taxon>
        <taxon>Fungi</taxon>
        <taxon>Dikarya</taxon>
        <taxon>Ascomycota</taxon>
        <taxon>Pezizomycotina</taxon>
        <taxon>Eurotiomycetes</taxon>
        <taxon>Eurotiomycetidae</taxon>
        <taxon>Eurotiales</taxon>
        <taxon>Thermoascaceae</taxon>
        <taxon>Paecilomyces</taxon>
    </lineage>
</organism>
<reference evidence="1 2" key="1">
    <citation type="journal article" date="2024" name="IMA Fungus">
        <title>IMA Genome - F19 : A genome assembly and annotation guide to empower mycologists, including annotated draft genome sequences of Ceratocystis pirilliformis, Diaporthe australafricana, Fusarium ophioides, Paecilomyces lecythidis, and Sporothrix stenoceras.</title>
        <authorList>
            <person name="Aylward J."/>
            <person name="Wilson A.M."/>
            <person name="Visagie C.M."/>
            <person name="Spraker J."/>
            <person name="Barnes I."/>
            <person name="Buitendag C."/>
            <person name="Ceriani C."/>
            <person name="Del Mar Angel L."/>
            <person name="du Plessis D."/>
            <person name="Fuchs T."/>
            <person name="Gasser K."/>
            <person name="Kramer D."/>
            <person name="Li W."/>
            <person name="Munsamy K."/>
            <person name="Piso A."/>
            <person name="Price J.L."/>
            <person name="Sonnekus B."/>
            <person name="Thomas C."/>
            <person name="van der Nest A."/>
            <person name="van Dijk A."/>
            <person name="van Heerden A."/>
            <person name="van Vuuren N."/>
            <person name="Yilmaz N."/>
            <person name="Duong T.A."/>
            <person name="van der Merwe N.A."/>
            <person name="Wingfield M.J."/>
            <person name="Wingfield B.D."/>
        </authorList>
    </citation>
    <scope>NUCLEOTIDE SEQUENCE [LARGE SCALE GENOMIC DNA]</scope>
    <source>
        <strain evidence="1 2">CMW 18167</strain>
    </source>
</reference>
<dbReference type="InterPro" id="IPR032710">
    <property type="entry name" value="NTF2-like_dom_sf"/>
</dbReference>
<dbReference type="Gene3D" id="3.10.450.50">
    <property type="match status" value="1"/>
</dbReference>
<feature type="non-terminal residue" evidence="1">
    <location>
        <position position="64"/>
    </location>
</feature>